<dbReference type="InterPro" id="IPR006597">
    <property type="entry name" value="Sel1-like"/>
</dbReference>
<comment type="similarity">
    <text evidence="1">Belongs to the sel-1 family.</text>
</comment>
<evidence type="ECO:0000256" key="4">
    <source>
        <dbReference type="SAM" id="SignalP"/>
    </source>
</evidence>
<organism evidence="5 6">
    <name type="scientific">Priapulus caudatus</name>
    <name type="common">Priapulid worm</name>
    <dbReference type="NCBI Taxonomy" id="37621"/>
    <lineage>
        <taxon>Eukaryota</taxon>
        <taxon>Metazoa</taxon>
        <taxon>Ecdysozoa</taxon>
        <taxon>Scalidophora</taxon>
        <taxon>Priapulida</taxon>
        <taxon>Priapulimorpha</taxon>
        <taxon>Priapulimorphida</taxon>
        <taxon>Priapulidae</taxon>
        <taxon>Priapulus</taxon>
    </lineage>
</organism>
<dbReference type="InterPro" id="IPR011990">
    <property type="entry name" value="TPR-like_helical_dom_sf"/>
</dbReference>
<gene>
    <name evidence="6" type="primary">LOC106808041</name>
</gene>
<feature type="transmembrane region" description="Helical" evidence="3">
    <location>
        <begin position="768"/>
        <end position="787"/>
    </location>
</feature>
<dbReference type="Gene3D" id="1.25.40.10">
    <property type="entry name" value="Tetratricopeptide repeat domain"/>
    <property type="match status" value="3"/>
</dbReference>
<dbReference type="PANTHER" id="PTHR11102">
    <property type="entry name" value="SEL-1-LIKE PROTEIN"/>
    <property type="match status" value="1"/>
</dbReference>
<dbReference type="SMART" id="SM00671">
    <property type="entry name" value="SEL1"/>
    <property type="match status" value="11"/>
</dbReference>
<evidence type="ECO:0000313" key="5">
    <source>
        <dbReference type="Proteomes" id="UP000695022"/>
    </source>
</evidence>
<dbReference type="Pfam" id="PF08238">
    <property type="entry name" value="Sel1"/>
    <property type="match status" value="11"/>
</dbReference>
<feature type="region of interest" description="Disordered" evidence="2">
    <location>
        <begin position="36"/>
        <end position="134"/>
    </location>
</feature>
<reference evidence="6" key="1">
    <citation type="submission" date="2025-08" db="UniProtKB">
        <authorList>
            <consortium name="RefSeq"/>
        </authorList>
    </citation>
    <scope>IDENTIFICATION</scope>
</reference>
<keyword evidence="5" id="KW-1185">Reference proteome</keyword>
<keyword evidence="3" id="KW-0472">Membrane</keyword>
<dbReference type="Proteomes" id="UP000695022">
    <property type="component" value="Unplaced"/>
</dbReference>
<keyword evidence="4" id="KW-0732">Signal</keyword>
<dbReference type="PANTHER" id="PTHR11102:SF147">
    <property type="entry name" value="SEL1L ADAPTOR SUBUNIT OF ERAD E3 UBIQUITIN LIGASE"/>
    <property type="match status" value="1"/>
</dbReference>
<accession>A0ABM1E1L0</accession>
<evidence type="ECO:0000313" key="6">
    <source>
        <dbReference type="RefSeq" id="XP_014666081.1"/>
    </source>
</evidence>
<dbReference type="InterPro" id="IPR050767">
    <property type="entry name" value="Sel1_AlgK"/>
</dbReference>
<keyword evidence="3" id="KW-0812">Transmembrane</keyword>
<feature type="compositionally biased region" description="Basic and acidic residues" evidence="2">
    <location>
        <begin position="36"/>
        <end position="51"/>
    </location>
</feature>
<feature type="chain" id="PRO_5045821413" evidence="4">
    <location>
        <begin position="26"/>
        <end position="789"/>
    </location>
</feature>
<feature type="compositionally biased region" description="Polar residues" evidence="2">
    <location>
        <begin position="79"/>
        <end position="120"/>
    </location>
</feature>
<protein>
    <submittedName>
        <fullName evidence="6">Protein sel-1 homolog 1-like isoform X1</fullName>
    </submittedName>
</protein>
<evidence type="ECO:0000256" key="2">
    <source>
        <dbReference type="SAM" id="MobiDB-lite"/>
    </source>
</evidence>
<feature type="compositionally biased region" description="Polar residues" evidence="2">
    <location>
        <begin position="54"/>
        <end position="68"/>
    </location>
</feature>
<name>A0ABM1E1L0_PRICU</name>
<dbReference type="GeneID" id="106808041"/>
<proteinExistence type="inferred from homology"/>
<feature type="region of interest" description="Disordered" evidence="2">
    <location>
        <begin position="162"/>
        <end position="183"/>
    </location>
</feature>
<dbReference type="RefSeq" id="XP_014666081.1">
    <property type="nucleotide sequence ID" value="XM_014810595.1"/>
</dbReference>
<sequence length="789" mass="87275">MGTKVLGMRLVTASVILVSVCSVWAQVHRVPQPHNEVKLATSEERKLEPPKDNAQATPVKNDDSTASPHHQKKGEFNQEDGSLATQDSGKTEMHNQQSVKIDSAETIQLATKSDPNSHNVAQGDRKSDDNSEINGASAKNEEELLKAVLDDLAGNVEKYKQERREEKMNIQSSDQESAVEETGEQVPAPIVDQFMTEEQKTALTFYEQGMMLLNKTKATKADKKAAYRLLEQASKLDHSAAQVLTAYAYLYGDYLHLNIDEAKAIFSDLSQKQGCFQSQGALGLMHATGLGLKSNQAKALVYLTFAALGGDAMAQMALGYRYWSGVGVEQSCEAALTYYKKVANKVAADVSISGGVVVQRVRLQDEVENTGQSSGMLDDDLIQYYQFLAEKGDIQAQVGLGQLHYQGGRGVEQDHERALNYFHQAADAGNANAMAFLGKMYSEGGTYVKQNNETAYVYFKKAADLGNPVGQSGLGIMYMYGRGVEQDYHKAFKYFSLAADQGWVDGQLQLGTMYFSGLGVKQDFKMAVKYFNLASQSGHILAFYNLAQMHSTGTGVARACHTSVELYKNVAERGEWSSMLMEAHQQYKEGQTDLALIKYLLLAELGYEVAQSNAAYILDQGESSLFPTSETYPRALLEWSRSASQGYTVARVKLGDYYYYGYGTEIDYEAAAAHYQVASETQHNAQAMFNLGYMHEMGLGLKQDVHLAKRFYDLAAETSTEAQVPVTLALAKLSLLHGADFGWEYWKTQYPSLDMQVYLDLVGPNWDLYLITILAGLLAGIAYLRFFHR</sequence>
<feature type="signal peptide" evidence="4">
    <location>
        <begin position="1"/>
        <end position="25"/>
    </location>
</feature>
<dbReference type="SUPFAM" id="SSF81901">
    <property type="entry name" value="HCP-like"/>
    <property type="match status" value="3"/>
</dbReference>
<evidence type="ECO:0000256" key="3">
    <source>
        <dbReference type="SAM" id="Phobius"/>
    </source>
</evidence>
<keyword evidence="3" id="KW-1133">Transmembrane helix</keyword>
<evidence type="ECO:0000256" key="1">
    <source>
        <dbReference type="ARBA" id="ARBA00038101"/>
    </source>
</evidence>